<dbReference type="Gene3D" id="3.40.50.300">
    <property type="entry name" value="P-loop containing nucleotide triphosphate hydrolases"/>
    <property type="match status" value="2"/>
</dbReference>
<dbReference type="PANTHER" id="PTHR30580">
    <property type="entry name" value="PRIMOSOMAL PROTEIN N"/>
    <property type="match status" value="1"/>
</dbReference>
<organism evidence="6 7">
    <name type="scientific">Brevibacillus laterosporus LMG 15441</name>
    <dbReference type="NCBI Taxonomy" id="1042163"/>
    <lineage>
        <taxon>Bacteria</taxon>
        <taxon>Bacillati</taxon>
        <taxon>Bacillota</taxon>
        <taxon>Bacilli</taxon>
        <taxon>Bacillales</taxon>
        <taxon>Paenibacillaceae</taxon>
        <taxon>Brevibacillus</taxon>
    </lineage>
</organism>
<dbReference type="PANTHER" id="PTHR30580:SF1">
    <property type="entry name" value="COMF OPERON PROTEIN 1"/>
    <property type="match status" value="1"/>
</dbReference>
<dbReference type="EMBL" id="CP007806">
    <property type="protein sequence ID" value="AIG28648.1"/>
    <property type="molecule type" value="Genomic_DNA"/>
</dbReference>
<dbReference type="GO" id="GO:0016787">
    <property type="term" value="F:hydrolase activity"/>
    <property type="evidence" value="ECO:0007669"/>
    <property type="project" value="UniProtKB-KW"/>
</dbReference>
<dbReference type="InterPro" id="IPR027417">
    <property type="entry name" value="P-loop_NTPase"/>
</dbReference>
<dbReference type="PROSITE" id="PS51192">
    <property type="entry name" value="HELICASE_ATP_BIND_1"/>
    <property type="match status" value="1"/>
</dbReference>
<evidence type="ECO:0000259" key="5">
    <source>
        <dbReference type="PROSITE" id="PS51194"/>
    </source>
</evidence>
<dbReference type="RefSeq" id="WP_003334304.1">
    <property type="nucleotide sequence ID" value="NZ_CP007806.1"/>
</dbReference>
<keyword evidence="2" id="KW-0067">ATP-binding</keyword>
<reference evidence="6 7" key="1">
    <citation type="journal article" date="2011" name="J. Bacteriol.">
        <title>Genome sequence of Brevibacillus laterosporus LMG 15441, a pathogen of invertebrates.</title>
        <authorList>
            <person name="Djukic M."/>
            <person name="Poehlein A."/>
            <person name="Thurmer A."/>
            <person name="Daniel R."/>
        </authorList>
    </citation>
    <scope>NUCLEOTIDE SEQUENCE [LARGE SCALE GENOMIC DNA]</scope>
    <source>
        <strain evidence="6 7">LMG 15441</strain>
    </source>
</reference>
<evidence type="ECO:0000313" key="7">
    <source>
        <dbReference type="Proteomes" id="UP000005850"/>
    </source>
</evidence>
<evidence type="ECO:0000256" key="2">
    <source>
        <dbReference type="ARBA" id="ARBA00022840"/>
    </source>
</evidence>
<dbReference type="GO" id="GO:0006310">
    <property type="term" value="P:DNA recombination"/>
    <property type="evidence" value="ECO:0007669"/>
    <property type="project" value="TreeGrafter"/>
</dbReference>
<feature type="domain" description="Helicase ATP-binding" evidence="4">
    <location>
        <begin position="297"/>
        <end position="449"/>
    </location>
</feature>
<keyword evidence="6" id="KW-0378">Hydrolase</keyword>
<dbReference type="GO" id="GO:0006302">
    <property type="term" value="P:double-strand break repair"/>
    <property type="evidence" value="ECO:0007669"/>
    <property type="project" value="TreeGrafter"/>
</dbReference>
<dbReference type="GO" id="GO:0005524">
    <property type="term" value="F:ATP binding"/>
    <property type="evidence" value="ECO:0007669"/>
    <property type="project" value="UniProtKB-KW"/>
</dbReference>
<dbReference type="STRING" id="1042163.BRLA_c043840"/>
<evidence type="ECO:0000259" key="4">
    <source>
        <dbReference type="PROSITE" id="PS51192"/>
    </source>
</evidence>
<dbReference type="eggNOG" id="COG4098">
    <property type="taxonomic scope" value="Bacteria"/>
</dbReference>
<dbReference type="GO" id="GO:0043138">
    <property type="term" value="F:3'-5' DNA helicase activity"/>
    <property type="evidence" value="ECO:0007669"/>
    <property type="project" value="TreeGrafter"/>
</dbReference>
<accession>A0A075RBN9</accession>
<dbReference type="HOGENOM" id="CLU_024742_3_1_9"/>
<dbReference type="Pfam" id="PF00271">
    <property type="entry name" value="Helicase_C"/>
    <property type="match status" value="1"/>
</dbReference>
<dbReference type="Proteomes" id="UP000005850">
    <property type="component" value="Chromosome"/>
</dbReference>
<dbReference type="SUPFAM" id="SSF52540">
    <property type="entry name" value="P-loop containing nucleoside triphosphate hydrolases"/>
    <property type="match status" value="1"/>
</dbReference>
<dbReference type="Pfam" id="PF00270">
    <property type="entry name" value="DEAD"/>
    <property type="match status" value="1"/>
</dbReference>
<dbReference type="InterPro" id="IPR001650">
    <property type="entry name" value="Helicase_C-like"/>
</dbReference>
<dbReference type="InterPro" id="IPR014001">
    <property type="entry name" value="Helicase_ATP-bd"/>
</dbReference>
<dbReference type="InterPro" id="IPR011545">
    <property type="entry name" value="DEAD/DEAH_box_helicase_dom"/>
</dbReference>
<proteinExistence type="predicted"/>
<dbReference type="SMART" id="SM00490">
    <property type="entry name" value="HELICc"/>
    <property type="match status" value="1"/>
</dbReference>
<dbReference type="KEGG" id="blr:BRLA_c043840"/>
<name>A0A075RBN9_BRELA</name>
<keyword evidence="7" id="KW-1185">Reference proteome</keyword>
<dbReference type="GO" id="GO:0003677">
    <property type="term" value="F:DNA binding"/>
    <property type="evidence" value="ECO:0007669"/>
    <property type="project" value="UniProtKB-KW"/>
</dbReference>
<evidence type="ECO:0000256" key="3">
    <source>
        <dbReference type="ARBA" id="ARBA00023125"/>
    </source>
</evidence>
<protein>
    <submittedName>
        <fullName evidence="6">Transcription-repair-coupling factor</fullName>
        <ecNumber evidence="6">3.6.4.-</ecNumber>
    </submittedName>
</protein>
<dbReference type="PROSITE" id="PS51194">
    <property type="entry name" value="HELICASE_CTER"/>
    <property type="match status" value="1"/>
</dbReference>
<keyword evidence="1" id="KW-0547">Nucleotide-binding</keyword>
<dbReference type="SMART" id="SM00487">
    <property type="entry name" value="DEXDc"/>
    <property type="match status" value="1"/>
</dbReference>
<evidence type="ECO:0000256" key="1">
    <source>
        <dbReference type="ARBA" id="ARBA00022741"/>
    </source>
</evidence>
<evidence type="ECO:0000313" key="6">
    <source>
        <dbReference type="EMBL" id="AIG28648.1"/>
    </source>
</evidence>
<dbReference type="GO" id="GO:0006270">
    <property type="term" value="P:DNA replication initiation"/>
    <property type="evidence" value="ECO:0007669"/>
    <property type="project" value="TreeGrafter"/>
</dbReference>
<sequence>MHEYVLYLKEDGHSVLAYITPCFQVDKQFWNEQNGQRLHIIGKSTSLSLLFGIRDRVNRKIMQQAAAGQVASHTLKQARLVAQGYTQEVNRLSVRETGENYSYGRSCSFSFEELEGEGRACESHMLEKQNVIEFLASNKQQTHQLYLKLQGRALLLEEVKRLSFEKSPYITLNHSDHLIMSLQWLVLQGKAEWRPSVSLELHRCWWQHQLSYHCERCNSFREIEQTSCYSCQQPCAYCYNCLSMGRCKSCVPLIFVPASLSGHLDADAQHCISSKTILQWNGQFSKRQAIVAKKVREFVFSKERRFLIWAVCGAGKTELVFPAVDAELARGGAVCIATPRKDVVLELAPRIQNVFPSISVVAIHGSSQQKWEQSQLMISTTHQMLRCYQRYSLIVVDEVDSYPYHQNKTLYHAVKRSLLPHGKILYLSATPPRYLQQELVKKRMDNQVFPFHKKLSLTSSTHAILPARFHGHPLPIPTKLVTTHLRQSIHVLQPITPLLFFLRNSIQAHRQVFIFVPRIEEIPFVVAYVRHFFTDMRDKVEGVHASDPAREHKVRAFREKEYMILVTTTILERGVTIPRSDCIVLEADAPIFDEASLVQIAGRVGRSSDSPKGQILYLMNKKASGPAQAIRHIKQMNRLAEETATMIE</sequence>
<feature type="domain" description="Helicase C-terminal" evidence="5">
    <location>
        <begin position="494"/>
        <end position="648"/>
    </location>
</feature>
<keyword evidence="3" id="KW-0238">DNA-binding</keyword>
<dbReference type="AlphaFoldDB" id="A0A075RBN9"/>
<gene>
    <name evidence="6" type="ORF">BRLA_c043840</name>
</gene>
<dbReference type="EC" id="3.6.4.-" evidence="6"/>